<dbReference type="HOGENOM" id="CLU_3175122_0_0_1"/>
<reference evidence="1" key="2">
    <citation type="journal article" date="2008" name="Genome Biol.">
        <title>Improved genome assembly and evidence-based global gene model set for the chordate Ciona intestinalis: new insight into intron and operon populations.</title>
        <authorList>
            <person name="Satou Y."/>
            <person name="Mineta K."/>
            <person name="Ogasawara M."/>
            <person name="Sasakura Y."/>
            <person name="Shoguchi E."/>
            <person name="Ueno K."/>
            <person name="Yamada L."/>
            <person name="Matsumoto J."/>
            <person name="Wasserscheid J."/>
            <person name="Dewar K."/>
            <person name="Wiley G.B."/>
            <person name="Macmil S.L."/>
            <person name="Roe B.A."/>
            <person name="Zeller R.W."/>
            <person name="Hastings K.E."/>
            <person name="Lemaire P."/>
            <person name="Lindquist E."/>
            <person name="Endo T."/>
            <person name="Hotta K."/>
            <person name="Inaba K."/>
        </authorList>
    </citation>
    <scope>NUCLEOTIDE SEQUENCE [LARGE SCALE GENOMIC DNA]</scope>
    <source>
        <strain evidence="1">wild type</strain>
    </source>
</reference>
<organism evidence="1 2">
    <name type="scientific">Ciona intestinalis</name>
    <name type="common">Transparent sea squirt</name>
    <name type="synonym">Ascidia intestinalis</name>
    <dbReference type="NCBI Taxonomy" id="7719"/>
    <lineage>
        <taxon>Eukaryota</taxon>
        <taxon>Metazoa</taxon>
        <taxon>Chordata</taxon>
        <taxon>Tunicata</taxon>
        <taxon>Ascidiacea</taxon>
        <taxon>Phlebobranchia</taxon>
        <taxon>Cionidae</taxon>
        <taxon>Ciona</taxon>
    </lineage>
</organism>
<evidence type="ECO:0000313" key="2">
    <source>
        <dbReference type="Proteomes" id="UP000008144"/>
    </source>
</evidence>
<name>H2XJW5_CIOIN</name>
<keyword evidence="2" id="KW-1185">Reference proteome</keyword>
<reference evidence="1" key="3">
    <citation type="submission" date="2025-08" db="UniProtKB">
        <authorList>
            <consortium name="Ensembl"/>
        </authorList>
    </citation>
    <scope>IDENTIFICATION</scope>
</reference>
<dbReference type="Ensembl" id="ENSCINT00000035848.1">
    <property type="protein sequence ID" value="ENSCINP00000029947.1"/>
    <property type="gene ID" value="ENSCING00000020296.1"/>
</dbReference>
<proteinExistence type="predicted"/>
<reference evidence="1" key="4">
    <citation type="submission" date="2025-09" db="UniProtKB">
        <authorList>
            <consortium name="Ensembl"/>
        </authorList>
    </citation>
    <scope>IDENTIFICATION</scope>
</reference>
<sequence>MSHKVWWGKTGNFSTDRVLNNSMGVVGLRFYNSLNILCSLPNEAKIE</sequence>
<dbReference type="InParanoid" id="H2XJW5"/>
<protein>
    <submittedName>
        <fullName evidence="1">Uncharacterized protein</fullName>
    </submittedName>
</protein>
<dbReference type="Proteomes" id="UP000008144">
    <property type="component" value="Chromosome 3"/>
</dbReference>
<dbReference type="EMBL" id="EAAA01001620">
    <property type="status" value="NOT_ANNOTATED_CDS"/>
    <property type="molecule type" value="Genomic_DNA"/>
</dbReference>
<accession>H2XJW5</accession>
<dbReference type="AlphaFoldDB" id="H2XJW5"/>
<reference evidence="2" key="1">
    <citation type="journal article" date="2002" name="Science">
        <title>The draft genome of Ciona intestinalis: insights into chordate and vertebrate origins.</title>
        <authorList>
            <person name="Dehal P."/>
            <person name="Satou Y."/>
            <person name="Campbell R.K."/>
            <person name="Chapman J."/>
            <person name="Degnan B."/>
            <person name="De Tomaso A."/>
            <person name="Davidson B."/>
            <person name="Di Gregorio A."/>
            <person name="Gelpke M."/>
            <person name="Goodstein D.M."/>
            <person name="Harafuji N."/>
            <person name="Hastings K.E."/>
            <person name="Ho I."/>
            <person name="Hotta K."/>
            <person name="Huang W."/>
            <person name="Kawashima T."/>
            <person name="Lemaire P."/>
            <person name="Martinez D."/>
            <person name="Meinertzhagen I.A."/>
            <person name="Necula S."/>
            <person name="Nonaka M."/>
            <person name="Putnam N."/>
            <person name="Rash S."/>
            <person name="Saiga H."/>
            <person name="Satake M."/>
            <person name="Terry A."/>
            <person name="Yamada L."/>
            <person name="Wang H.G."/>
            <person name="Awazu S."/>
            <person name="Azumi K."/>
            <person name="Boore J."/>
            <person name="Branno M."/>
            <person name="Chin-Bow S."/>
            <person name="DeSantis R."/>
            <person name="Doyle S."/>
            <person name="Francino P."/>
            <person name="Keys D.N."/>
            <person name="Haga S."/>
            <person name="Hayashi H."/>
            <person name="Hino K."/>
            <person name="Imai K.S."/>
            <person name="Inaba K."/>
            <person name="Kano S."/>
            <person name="Kobayashi K."/>
            <person name="Kobayashi M."/>
            <person name="Lee B.I."/>
            <person name="Makabe K.W."/>
            <person name="Manohar C."/>
            <person name="Matassi G."/>
            <person name="Medina M."/>
            <person name="Mochizuki Y."/>
            <person name="Mount S."/>
            <person name="Morishita T."/>
            <person name="Miura S."/>
            <person name="Nakayama A."/>
            <person name="Nishizaka S."/>
            <person name="Nomoto H."/>
            <person name="Ohta F."/>
            <person name="Oishi K."/>
            <person name="Rigoutsos I."/>
            <person name="Sano M."/>
            <person name="Sasaki A."/>
            <person name="Sasakura Y."/>
            <person name="Shoguchi E."/>
            <person name="Shin-i T."/>
            <person name="Spagnuolo A."/>
            <person name="Stainier D."/>
            <person name="Suzuki M.M."/>
            <person name="Tassy O."/>
            <person name="Takatori N."/>
            <person name="Tokuoka M."/>
            <person name="Yagi K."/>
            <person name="Yoshizaki F."/>
            <person name="Wada S."/>
            <person name="Zhang C."/>
            <person name="Hyatt P.D."/>
            <person name="Larimer F."/>
            <person name="Detter C."/>
            <person name="Doggett N."/>
            <person name="Glavina T."/>
            <person name="Hawkins T."/>
            <person name="Richardson P."/>
            <person name="Lucas S."/>
            <person name="Kohara Y."/>
            <person name="Levine M."/>
            <person name="Satoh N."/>
            <person name="Rokhsar D.S."/>
        </authorList>
    </citation>
    <scope>NUCLEOTIDE SEQUENCE [LARGE SCALE GENOMIC DNA]</scope>
</reference>
<evidence type="ECO:0000313" key="1">
    <source>
        <dbReference type="Ensembl" id="ENSCINP00000029947.1"/>
    </source>
</evidence>